<dbReference type="SUPFAM" id="SSF57095">
    <property type="entry name" value="Scorpion toxin-like"/>
    <property type="match status" value="1"/>
</dbReference>
<dbReference type="InterPro" id="IPR003614">
    <property type="entry name" value="Knottins"/>
</dbReference>
<evidence type="ECO:0000256" key="4">
    <source>
        <dbReference type="ARBA" id="ARBA00023157"/>
    </source>
</evidence>
<accession>B9ZZZ4</accession>
<evidence type="ECO:0000256" key="2">
    <source>
        <dbReference type="ARBA" id="ARBA00022525"/>
    </source>
</evidence>
<sequence>MQTKYIFALMVLLVLALSSHDANGSLCRSPSQKFKGPCFSDSNCQSVCEGEGFTGGECEGFRRRCFCSKPC</sequence>
<proteinExistence type="evidence at transcript level"/>
<dbReference type="PANTHER" id="PTHR33147">
    <property type="entry name" value="DEFENSIN-LIKE PROTEIN 1"/>
    <property type="match status" value="1"/>
</dbReference>
<dbReference type="InterPro" id="IPR008176">
    <property type="entry name" value="Defensin_plant"/>
</dbReference>
<feature type="chain" id="PRO_5002893960" evidence="5">
    <location>
        <begin position="25"/>
        <end position="71"/>
    </location>
</feature>
<dbReference type="EMBL" id="AB465726">
    <property type="protein sequence ID" value="BAH29762.1"/>
    <property type="molecule type" value="mRNA"/>
</dbReference>
<evidence type="ECO:0000256" key="3">
    <source>
        <dbReference type="ARBA" id="ARBA00022729"/>
    </source>
</evidence>
<dbReference type="SMART" id="SM00505">
    <property type="entry name" value="Knot1"/>
    <property type="match status" value="1"/>
</dbReference>
<organism evidence="7">
    <name type="scientific">Torenia fournieri</name>
    <name type="common">wishbone flower</name>
    <dbReference type="NCBI Taxonomy" id="68875"/>
    <lineage>
        <taxon>Eukaryota</taxon>
        <taxon>Viridiplantae</taxon>
        <taxon>Streptophyta</taxon>
        <taxon>Embryophyta</taxon>
        <taxon>Tracheophyta</taxon>
        <taxon>Spermatophyta</taxon>
        <taxon>Magnoliopsida</taxon>
        <taxon>eudicotyledons</taxon>
        <taxon>Gunneridae</taxon>
        <taxon>Pentapetalae</taxon>
        <taxon>asterids</taxon>
        <taxon>lamiids</taxon>
        <taxon>Lamiales</taxon>
        <taxon>Linderniaceae</taxon>
        <taxon>Torenia</taxon>
    </lineage>
</organism>
<dbReference type="InterPro" id="IPR036574">
    <property type="entry name" value="Scorpion_toxin-like_sf"/>
</dbReference>
<feature type="domain" description="Knottins-like" evidence="6">
    <location>
        <begin position="26"/>
        <end position="71"/>
    </location>
</feature>
<dbReference type="GO" id="GO:0005576">
    <property type="term" value="C:extracellular region"/>
    <property type="evidence" value="ECO:0007669"/>
    <property type="project" value="UniProtKB-SubCell"/>
</dbReference>
<dbReference type="CDD" id="cd00107">
    <property type="entry name" value="Knot1"/>
    <property type="match status" value="1"/>
</dbReference>
<dbReference type="PRINTS" id="PR00288">
    <property type="entry name" value="PUROTHIONIN"/>
</dbReference>
<feature type="signal peptide" evidence="5">
    <location>
        <begin position="1"/>
        <end position="24"/>
    </location>
</feature>
<dbReference type="Pfam" id="PF00304">
    <property type="entry name" value="Gamma-thionin"/>
    <property type="match status" value="1"/>
</dbReference>
<name>B9ZZZ4_9LAMI</name>
<dbReference type="AlphaFoldDB" id="B9ZZZ4"/>
<evidence type="ECO:0000313" key="7">
    <source>
        <dbReference type="EMBL" id="BAH29762.1"/>
    </source>
</evidence>
<dbReference type="PANTHER" id="PTHR33147:SF137">
    <property type="entry name" value="DEFENSIN MTDEF4.7"/>
    <property type="match status" value="1"/>
</dbReference>
<evidence type="ECO:0000256" key="1">
    <source>
        <dbReference type="ARBA" id="ARBA00004613"/>
    </source>
</evidence>
<protein>
    <submittedName>
        <fullName evidence="7">Defensin-like cystein-rich peptide</fullName>
    </submittedName>
</protein>
<comment type="subcellular location">
    <subcellularLocation>
        <location evidence="1">Secreted</location>
    </subcellularLocation>
</comment>
<reference evidence="7" key="1">
    <citation type="journal article" date="2009" name="Nature">
        <title>Defensin-like polypeptide LUREs are pollen tube attractants secreted from synergid cells.</title>
        <authorList>
            <person name="Okuda S."/>
            <person name="Tsutsui H."/>
            <person name="Shiina K."/>
            <person name="Sprunck S."/>
            <person name="Takeuchi H."/>
            <person name="Yui R."/>
            <person name="Kasahara R.D."/>
            <person name="Hamamura Y."/>
            <person name="Mizukami A."/>
            <person name="Suzaki D."/>
            <person name="Kawano N."/>
            <person name="Sakakibara T."/>
            <person name="Namiki S."/>
            <person name="Itoh K."/>
            <person name="Otsuka K."/>
            <person name="Matsuzaki M."/>
            <person name="Nozaki H."/>
            <person name="Kuroiwa T."/>
            <person name="Nakano A."/>
            <person name="Kanaoka M.M."/>
            <person name="Dresselhaus T."/>
            <person name="Sasaki N."/>
            <person name="Higashiyama T."/>
        </authorList>
    </citation>
    <scope>NUCLEOTIDE SEQUENCE</scope>
    <source>
        <tissue evidence="7">Mature ovule</tissue>
    </source>
</reference>
<evidence type="ECO:0000259" key="6">
    <source>
        <dbReference type="SMART" id="SM00505"/>
    </source>
</evidence>
<dbReference type="PROSITE" id="PS00940">
    <property type="entry name" value="GAMMA_THIONIN"/>
    <property type="match status" value="1"/>
</dbReference>
<evidence type="ECO:0000256" key="5">
    <source>
        <dbReference type="SAM" id="SignalP"/>
    </source>
</evidence>
<gene>
    <name evidence="7" type="primary">TfCRP14</name>
</gene>
<keyword evidence="3 5" id="KW-0732">Signal</keyword>
<keyword evidence="2" id="KW-0964">Secreted</keyword>
<dbReference type="Gene3D" id="3.30.30.10">
    <property type="entry name" value="Knottin, scorpion toxin-like"/>
    <property type="match status" value="1"/>
</dbReference>
<keyword evidence="4" id="KW-1015">Disulfide bond</keyword>
<dbReference type="GO" id="GO:0006952">
    <property type="term" value="P:defense response"/>
    <property type="evidence" value="ECO:0007669"/>
    <property type="project" value="InterPro"/>
</dbReference>